<keyword evidence="6 10" id="KW-0418">Kinase</keyword>
<organism evidence="10 11">
    <name type="scientific">Muricoccus vinaceus</name>
    <dbReference type="NCBI Taxonomy" id="424704"/>
    <lineage>
        <taxon>Bacteria</taxon>
        <taxon>Pseudomonadati</taxon>
        <taxon>Pseudomonadota</taxon>
        <taxon>Alphaproteobacteria</taxon>
        <taxon>Acetobacterales</taxon>
        <taxon>Roseomonadaceae</taxon>
        <taxon>Muricoccus</taxon>
    </lineage>
</organism>
<dbReference type="Pfam" id="PF07536">
    <property type="entry name" value="HWE_HK"/>
    <property type="match status" value="1"/>
</dbReference>
<dbReference type="Gene3D" id="3.30.450.20">
    <property type="entry name" value="PAS domain"/>
    <property type="match status" value="1"/>
</dbReference>
<evidence type="ECO:0000256" key="4">
    <source>
        <dbReference type="ARBA" id="ARBA00022679"/>
    </source>
</evidence>
<dbReference type="InterPro" id="IPR036890">
    <property type="entry name" value="HATPase_C_sf"/>
</dbReference>
<keyword evidence="8" id="KW-0812">Transmembrane</keyword>
<keyword evidence="7" id="KW-0067">ATP-binding</keyword>
<keyword evidence="8" id="KW-1133">Transmembrane helix</keyword>
<evidence type="ECO:0000256" key="8">
    <source>
        <dbReference type="SAM" id="Phobius"/>
    </source>
</evidence>
<keyword evidence="4 10" id="KW-0808">Transferase</keyword>
<comment type="caution">
    <text evidence="10">The sequence shown here is derived from an EMBL/GenBank/DDBJ whole genome shotgun (WGS) entry which is preliminary data.</text>
</comment>
<evidence type="ECO:0000256" key="6">
    <source>
        <dbReference type="ARBA" id="ARBA00022777"/>
    </source>
</evidence>
<accession>A0ABV6ISP5</accession>
<gene>
    <name evidence="10" type="ORF">ACFFIC_13650</name>
</gene>
<evidence type="ECO:0000256" key="5">
    <source>
        <dbReference type="ARBA" id="ARBA00022741"/>
    </source>
</evidence>
<evidence type="ECO:0000259" key="9">
    <source>
        <dbReference type="SMART" id="SM00911"/>
    </source>
</evidence>
<dbReference type="PANTHER" id="PTHR41523">
    <property type="entry name" value="TWO-COMPONENT SYSTEM SENSOR PROTEIN"/>
    <property type="match status" value="1"/>
</dbReference>
<evidence type="ECO:0000256" key="3">
    <source>
        <dbReference type="ARBA" id="ARBA00022553"/>
    </source>
</evidence>
<reference evidence="10 11" key="1">
    <citation type="submission" date="2024-09" db="EMBL/GenBank/DDBJ databases">
        <authorList>
            <person name="Sun Q."/>
            <person name="Mori K."/>
        </authorList>
    </citation>
    <scope>NUCLEOTIDE SEQUENCE [LARGE SCALE GENOMIC DNA]</scope>
    <source>
        <strain evidence="10 11">CCM 7468</strain>
    </source>
</reference>
<dbReference type="PANTHER" id="PTHR41523:SF7">
    <property type="entry name" value="HISTIDINE KINASE"/>
    <property type="match status" value="1"/>
</dbReference>
<proteinExistence type="predicted"/>
<dbReference type="SMART" id="SM00911">
    <property type="entry name" value="HWE_HK"/>
    <property type="match status" value="1"/>
</dbReference>
<keyword evidence="3" id="KW-0597">Phosphoprotein</keyword>
<feature type="transmembrane region" description="Helical" evidence="8">
    <location>
        <begin position="264"/>
        <end position="286"/>
    </location>
</feature>
<dbReference type="EMBL" id="JBHLVZ010000034">
    <property type="protein sequence ID" value="MFC0386582.1"/>
    <property type="molecule type" value="Genomic_DNA"/>
</dbReference>
<feature type="domain" description="Signal transduction histidine kinase HWE region" evidence="9">
    <location>
        <begin position="358"/>
        <end position="436"/>
    </location>
</feature>
<evidence type="ECO:0000313" key="11">
    <source>
        <dbReference type="Proteomes" id="UP001589789"/>
    </source>
</evidence>
<evidence type="ECO:0000256" key="2">
    <source>
        <dbReference type="ARBA" id="ARBA00012438"/>
    </source>
</evidence>
<name>A0ABV6ISP5_9PROT</name>
<sequence>MLLVLAGVLPLLAVNLAGVYATYRKDRSQATQQALNLAHGLALAIEGELQSRIAVLEVLAQSRELAAGDLESFRTQAEVVVARQAPGANILLLRADGQQLMNTAVPAGVPLPVRQSLDNQRRVLATGQPSVSDVYFGLVVQRPVIAIEVPVRAAGDNPGLVLSMNPDLDSFNTVIVRQQPAPGWITAVVDRAGVRLARTPDPGRFVGQPVTPELLRVWEEPGEERVLEAISPDGEPVITAFSRLPTFRWGVVVAVPAAALTGPAWQAAITSLLIGLLLLLLGLALAHWIARGVLRPVLAVLRLAVAPDGGTAADRAEAARLPEAWRLAEAHQAETGRRRAAADALADSERRLRLVVAELNHRAKNALATVQGLALQTARGQAGAEPARFMEVFTGRLQSLARAHDLLTAFAWEGVALDAILRTGLATWLEADKGEAEPRVRVRCACHRPIALAAPGQAQALIMALHELAVNATKHGALSVPEGRVEVRCSPGPDGVSGLVEWRETGGPPVPARPERGGFGTRLLERSLARDLGPGAEVALDFDPAGLRATICFTPRALPAGAPDPG</sequence>
<dbReference type="CDD" id="cd18773">
    <property type="entry name" value="PDC1_HK_sensor"/>
    <property type="match status" value="1"/>
</dbReference>
<keyword evidence="11" id="KW-1185">Reference proteome</keyword>
<evidence type="ECO:0000256" key="1">
    <source>
        <dbReference type="ARBA" id="ARBA00000085"/>
    </source>
</evidence>
<dbReference type="RefSeq" id="WP_377051189.1">
    <property type="nucleotide sequence ID" value="NZ_JBHLVZ010000034.1"/>
</dbReference>
<dbReference type="EC" id="2.7.13.3" evidence="2"/>
<keyword evidence="5" id="KW-0547">Nucleotide-binding</keyword>
<dbReference type="InterPro" id="IPR011102">
    <property type="entry name" value="Sig_transdc_His_kinase_HWE"/>
</dbReference>
<keyword evidence="8" id="KW-0472">Membrane</keyword>
<evidence type="ECO:0000256" key="7">
    <source>
        <dbReference type="ARBA" id="ARBA00022840"/>
    </source>
</evidence>
<evidence type="ECO:0000313" key="10">
    <source>
        <dbReference type="EMBL" id="MFC0386582.1"/>
    </source>
</evidence>
<protein>
    <recommendedName>
        <fullName evidence="2">histidine kinase</fullName>
        <ecNumber evidence="2">2.7.13.3</ecNumber>
    </recommendedName>
</protein>
<comment type="catalytic activity">
    <reaction evidence="1">
        <text>ATP + protein L-histidine = ADP + protein N-phospho-L-histidine.</text>
        <dbReference type="EC" id="2.7.13.3"/>
    </reaction>
</comment>
<dbReference type="Proteomes" id="UP001589789">
    <property type="component" value="Unassembled WGS sequence"/>
</dbReference>
<dbReference type="Gene3D" id="3.30.565.10">
    <property type="entry name" value="Histidine kinase-like ATPase, C-terminal domain"/>
    <property type="match status" value="1"/>
</dbReference>
<dbReference type="GO" id="GO:0004673">
    <property type="term" value="F:protein histidine kinase activity"/>
    <property type="evidence" value="ECO:0007669"/>
    <property type="project" value="UniProtKB-EC"/>
</dbReference>